<dbReference type="WBParaSite" id="jg19037">
    <property type="protein sequence ID" value="jg19037"/>
    <property type="gene ID" value="jg19037"/>
</dbReference>
<reference evidence="2" key="1">
    <citation type="submission" date="2022-11" db="UniProtKB">
        <authorList>
            <consortium name="WormBaseParasite"/>
        </authorList>
    </citation>
    <scope>IDENTIFICATION</scope>
</reference>
<proteinExistence type="predicted"/>
<keyword evidence="1" id="KW-1185">Reference proteome</keyword>
<organism evidence="1 2">
    <name type="scientific">Ditylenchus dipsaci</name>
    <dbReference type="NCBI Taxonomy" id="166011"/>
    <lineage>
        <taxon>Eukaryota</taxon>
        <taxon>Metazoa</taxon>
        <taxon>Ecdysozoa</taxon>
        <taxon>Nematoda</taxon>
        <taxon>Chromadorea</taxon>
        <taxon>Rhabditida</taxon>
        <taxon>Tylenchina</taxon>
        <taxon>Tylenchomorpha</taxon>
        <taxon>Sphaerularioidea</taxon>
        <taxon>Anguinidae</taxon>
        <taxon>Anguininae</taxon>
        <taxon>Ditylenchus</taxon>
    </lineage>
</organism>
<name>A0A915DFX6_9BILA</name>
<protein>
    <submittedName>
        <fullName evidence="2">Uncharacterized protein</fullName>
    </submittedName>
</protein>
<dbReference type="Proteomes" id="UP000887574">
    <property type="component" value="Unplaced"/>
</dbReference>
<evidence type="ECO:0000313" key="2">
    <source>
        <dbReference type="WBParaSite" id="jg19037"/>
    </source>
</evidence>
<sequence>MHLCDASAVNAYVLYNGGASRRSFIVELADQLMMEQKERRGTAKHWANEGFQQIDQLYKRYPSKKEHQPRNAAPVDHCYVCRKSGLGKNIRSCSKCEKPVCKKHAADLVLCSRCNVFTKEVRRQQSPLCAQGMRQLLLPPAGAMSVRSLYISAALSVTILRAKTIARKEVQTIVLTVSNFIQMYMSICEMTETAISEKTVSSVKNSQYVIFW</sequence>
<accession>A0A915DFX6</accession>
<evidence type="ECO:0000313" key="1">
    <source>
        <dbReference type="Proteomes" id="UP000887574"/>
    </source>
</evidence>
<dbReference type="AlphaFoldDB" id="A0A915DFX6"/>